<dbReference type="InterPro" id="IPR018247">
    <property type="entry name" value="EF_Hand_1_Ca_BS"/>
</dbReference>
<dbReference type="AlphaFoldDB" id="A0ABD3BF37"/>
<dbReference type="Gene3D" id="1.10.238.10">
    <property type="entry name" value="EF-hand"/>
    <property type="match status" value="3"/>
</dbReference>
<keyword evidence="3" id="KW-0106">Calcium</keyword>
<keyword evidence="6" id="KW-1185">Reference proteome</keyword>
<dbReference type="EMBL" id="JAVIJP010000099">
    <property type="protein sequence ID" value="KAL3615828.1"/>
    <property type="molecule type" value="Genomic_DNA"/>
</dbReference>
<reference evidence="6" key="1">
    <citation type="journal article" date="2024" name="IScience">
        <title>Strigolactones Initiate the Formation of Haustorium-like Structures in Castilleja.</title>
        <authorList>
            <person name="Buerger M."/>
            <person name="Peterson D."/>
            <person name="Chory J."/>
        </authorList>
    </citation>
    <scope>NUCLEOTIDE SEQUENCE [LARGE SCALE GENOMIC DNA]</scope>
</reference>
<gene>
    <name evidence="5" type="ORF">CASFOL_040122</name>
</gene>
<evidence type="ECO:0000256" key="1">
    <source>
        <dbReference type="ARBA" id="ARBA00022723"/>
    </source>
</evidence>
<organism evidence="5 6">
    <name type="scientific">Castilleja foliolosa</name>
    <dbReference type="NCBI Taxonomy" id="1961234"/>
    <lineage>
        <taxon>Eukaryota</taxon>
        <taxon>Viridiplantae</taxon>
        <taxon>Streptophyta</taxon>
        <taxon>Embryophyta</taxon>
        <taxon>Tracheophyta</taxon>
        <taxon>Spermatophyta</taxon>
        <taxon>Magnoliopsida</taxon>
        <taxon>eudicotyledons</taxon>
        <taxon>Gunneridae</taxon>
        <taxon>Pentapetalae</taxon>
        <taxon>asterids</taxon>
        <taxon>lamiids</taxon>
        <taxon>Lamiales</taxon>
        <taxon>Orobanchaceae</taxon>
        <taxon>Pedicularideae</taxon>
        <taxon>Castillejinae</taxon>
        <taxon>Castilleja</taxon>
    </lineage>
</organism>
<evidence type="ECO:0000313" key="5">
    <source>
        <dbReference type="EMBL" id="KAL3615828.1"/>
    </source>
</evidence>
<dbReference type="SUPFAM" id="SSF47473">
    <property type="entry name" value="EF-hand"/>
    <property type="match status" value="1"/>
</dbReference>
<evidence type="ECO:0000256" key="2">
    <source>
        <dbReference type="ARBA" id="ARBA00022737"/>
    </source>
</evidence>
<evidence type="ECO:0000313" key="6">
    <source>
        <dbReference type="Proteomes" id="UP001632038"/>
    </source>
</evidence>
<feature type="domain" description="EF-hand" evidence="4">
    <location>
        <begin position="24"/>
        <end position="59"/>
    </location>
</feature>
<keyword evidence="1" id="KW-0479">Metal-binding</keyword>
<dbReference type="InterPro" id="IPR011992">
    <property type="entry name" value="EF-hand-dom_pair"/>
</dbReference>
<dbReference type="PANTHER" id="PTHR10891">
    <property type="entry name" value="EF-HAND CALCIUM-BINDING DOMAIN CONTAINING PROTEIN"/>
    <property type="match status" value="1"/>
</dbReference>
<feature type="domain" description="EF-hand" evidence="4">
    <location>
        <begin position="152"/>
        <end position="187"/>
    </location>
</feature>
<dbReference type="Pfam" id="PF13405">
    <property type="entry name" value="EF-hand_6"/>
    <property type="match status" value="1"/>
</dbReference>
<evidence type="ECO:0000259" key="4">
    <source>
        <dbReference type="PROSITE" id="PS50222"/>
    </source>
</evidence>
<dbReference type="PROSITE" id="PS50222">
    <property type="entry name" value="EF_HAND_2"/>
    <property type="match status" value="3"/>
</dbReference>
<feature type="domain" description="EF-hand" evidence="4">
    <location>
        <begin position="114"/>
        <end position="149"/>
    </location>
</feature>
<dbReference type="PROSITE" id="PS00018">
    <property type="entry name" value="EF_HAND_1"/>
    <property type="match status" value="2"/>
</dbReference>
<dbReference type="Proteomes" id="UP001632038">
    <property type="component" value="Unassembled WGS sequence"/>
</dbReference>
<accession>A0ABD3BF37</accession>
<comment type="caution">
    <text evidence="5">The sequence shown here is derived from an EMBL/GenBank/DDBJ whole genome shotgun (WGS) entry which is preliminary data.</text>
</comment>
<sequence>METEASSPRLANGSSSFRLRSPSLNSVRLRRIFDVFDKNHDSIITVDELSQALVLLGLQTDDISQLDSMVEKYLQPGNQGLTYQDFEALHRSLDDVFFGSKFDQLGEGGDDEEIDDSDLTEAFKVFDEDGDGYISVRELHVVLGKLGLQEGMDLDRVEMMISSVDRNNDGRVDFLEFKDMMRNVVVPSS</sequence>
<protein>
    <recommendedName>
        <fullName evidence="4">EF-hand domain-containing protein</fullName>
    </recommendedName>
</protein>
<evidence type="ECO:0000256" key="3">
    <source>
        <dbReference type="ARBA" id="ARBA00022837"/>
    </source>
</evidence>
<name>A0ABD3BF37_9LAMI</name>
<dbReference type="CDD" id="cd00051">
    <property type="entry name" value="EFh"/>
    <property type="match status" value="1"/>
</dbReference>
<dbReference type="FunFam" id="1.10.238.10:FF:000003">
    <property type="entry name" value="Calmodulin A"/>
    <property type="match status" value="1"/>
</dbReference>
<dbReference type="InterPro" id="IPR039647">
    <property type="entry name" value="EF_hand_pair_protein_CML-like"/>
</dbReference>
<dbReference type="Pfam" id="PF13499">
    <property type="entry name" value="EF-hand_7"/>
    <property type="match status" value="1"/>
</dbReference>
<dbReference type="InterPro" id="IPR002048">
    <property type="entry name" value="EF_hand_dom"/>
</dbReference>
<keyword evidence="2" id="KW-0677">Repeat</keyword>
<proteinExistence type="predicted"/>
<dbReference type="GO" id="GO:0046872">
    <property type="term" value="F:metal ion binding"/>
    <property type="evidence" value="ECO:0007669"/>
    <property type="project" value="UniProtKB-KW"/>
</dbReference>
<dbReference type="SMART" id="SM00054">
    <property type="entry name" value="EFh"/>
    <property type="match status" value="3"/>
</dbReference>